<name>A0A069E6Z4_9PROT</name>
<dbReference type="GO" id="GO:0140359">
    <property type="term" value="F:ABC-type transporter activity"/>
    <property type="evidence" value="ECO:0007669"/>
    <property type="project" value="InterPro"/>
</dbReference>
<feature type="domain" description="ABC transmembrane type-2" evidence="12">
    <location>
        <begin position="41"/>
        <end position="268"/>
    </location>
</feature>
<dbReference type="PANTHER" id="PTHR30413:SF10">
    <property type="entry name" value="CAPSULE POLYSACCHARIDE EXPORT INNER-MEMBRANE PROTEIN CTRC"/>
    <property type="match status" value="1"/>
</dbReference>
<keyword evidence="6 11" id="KW-0812">Transmembrane</keyword>
<comment type="subcellular location">
    <subcellularLocation>
        <location evidence="11">Cell inner membrane</location>
        <topology evidence="11">Multi-pass membrane protein</topology>
    </subcellularLocation>
    <subcellularLocation>
        <location evidence="1">Cell membrane</location>
        <topology evidence="1">Multi-pass membrane protein</topology>
    </subcellularLocation>
</comment>
<keyword evidence="9" id="KW-0625">Polysaccharide transport</keyword>
<dbReference type="GO" id="GO:0015774">
    <property type="term" value="P:polysaccharide transport"/>
    <property type="evidence" value="ECO:0007669"/>
    <property type="project" value="UniProtKB-KW"/>
</dbReference>
<keyword evidence="8 11" id="KW-1133">Transmembrane helix</keyword>
<dbReference type="PATRIC" id="fig|1280949.3.peg.1732"/>
<dbReference type="Pfam" id="PF01061">
    <property type="entry name" value="ABC2_membrane"/>
    <property type="match status" value="1"/>
</dbReference>
<proteinExistence type="inferred from homology"/>
<accession>A0A069E6Z4</accession>
<keyword evidence="5" id="KW-0762">Sugar transport</keyword>
<dbReference type="EMBL" id="ARYH01000001">
    <property type="protein sequence ID" value="KCZ85709.1"/>
    <property type="molecule type" value="Genomic_DNA"/>
</dbReference>
<comment type="similarity">
    <text evidence="2 11">Belongs to the ABC-2 integral membrane protein family.</text>
</comment>
<reference evidence="13 14" key="1">
    <citation type="journal article" date="2014" name="Antonie Van Leeuwenhoek">
        <title>Hyphomonas beringensis sp. nov. and Hyphomonas chukchiensis sp. nov., isolated from surface seawater of the Bering Sea and Chukchi Sea.</title>
        <authorList>
            <person name="Li C."/>
            <person name="Lai Q."/>
            <person name="Li G."/>
            <person name="Dong C."/>
            <person name="Wang J."/>
            <person name="Liao Y."/>
            <person name="Shao Z."/>
        </authorList>
    </citation>
    <scope>NUCLEOTIDE SEQUENCE [LARGE SCALE GENOMIC DNA]</scope>
    <source>
        <strain evidence="13 14">MHS-3</strain>
    </source>
</reference>
<organism evidence="13 14">
    <name type="scientific">Hyphomonas adhaerens MHS-3</name>
    <dbReference type="NCBI Taxonomy" id="1280949"/>
    <lineage>
        <taxon>Bacteria</taxon>
        <taxon>Pseudomonadati</taxon>
        <taxon>Pseudomonadota</taxon>
        <taxon>Alphaproteobacteria</taxon>
        <taxon>Hyphomonadales</taxon>
        <taxon>Hyphomonadaceae</taxon>
        <taxon>Hyphomonas</taxon>
    </lineage>
</organism>
<feature type="transmembrane region" description="Helical" evidence="11">
    <location>
        <begin position="156"/>
        <end position="179"/>
    </location>
</feature>
<gene>
    <name evidence="13" type="ORF">HAD_08490</name>
</gene>
<dbReference type="OrthoDB" id="9786910at2"/>
<evidence type="ECO:0000256" key="10">
    <source>
        <dbReference type="ARBA" id="ARBA00023136"/>
    </source>
</evidence>
<dbReference type="InterPro" id="IPR000412">
    <property type="entry name" value="ABC_2_transport"/>
</dbReference>
<dbReference type="GO" id="GO:0015920">
    <property type="term" value="P:lipopolysaccharide transport"/>
    <property type="evidence" value="ECO:0007669"/>
    <property type="project" value="TreeGrafter"/>
</dbReference>
<dbReference type="RefSeq" id="WP_035570508.1">
    <property type="nucleotide sequence ID" value="NZ_ARYH01000001.1"/>
</dbReference>
<dbReference type="GO" id="GO:0043190">
    <property type="term" value="C:ATP-binding cassette (ABC) transporter complex"/>
    <property type="evidence" value="ECO:0007669"/>
    <property type="project" value="InterPro"/>
</dbReference>
<evidence type="ECO:0000256" key="9">
    <source>
        <dbReference type="ARBA" id="ARBA00023047"/>
    </source>
</evidence>
<dbReference type="InterPro" id="IPR013525">
    <property type="entry name" value="ABC2_TM"/>
</dbReference>
<dbReference type="eggNOG" id="COG1682">
    <property type="taxonomic scope" value="Bacteria"/>
</dbReference>
<evidence type="ECO:0000313" key="14">
    <source>
        <dbReference type="Proteomes" id="UP000027446"/>
    </source>
</evidence>
<evidence type="ECO:0000256" key="6">
    <source>
        <dbReference type="ARBA" id="ARBA00022692"/>
    </source>
</evidence>
<keyword evidence="10 11" id="KW-0472">Membrane</keyword>
<keyword evidence="14" id="KW-1185">Reference proteome</keyword>
<comment type="caution">
    <text evidence="13">The sequence shown here is derived from an EMBL/GenBank/DDBJ whole genome shotgun (WGS) entry which is preliminary data.</text>
</comment>
<dbReference type="PIRSF" id="PIRSF006648">
    <property type="entry name" value="DrrB"/>
    <property type="match status" value="1"/>
</dbReference>
<dbReference type="STRING" id="1280949.HAD_08490"/>
<evidence type="ECO:0000256" key="3">
    <source>
        <dbReference type="ARBA" id="ARBA00022448"/>
    </source>
</evidence>
<keyword evidence="3 11" id="KW-0813">Transport</keyword>
<evidence type="ECO:0000256" key="2">
    <source>
        <dbReference type="ARBA" id="ARBA00007783"/>
    </source>
</evidence>
<evidence type="ECO:0000256" key="8">
    <source>
        <dbReference type="ARBA" id="ARBA00022989"/>
    </source>
</evidence>
<evidence type="ECO:0000256" key="4">
    <source>
        <dbReference type="ARBA" id="ARBA00022475"/>
    </source>
</evidence>
<feature type="transmembrane region" description="Helical" evidence="11">
    <location>
        <begin position="244"/>
        <end position="265"/>
    </location>
</feature>
<evidence type="ECO:0000313" key="13">
    <source>
        <dbReference type="EMBL" id="KCZ85709.1"/>
    </source>
</evidence>
<dbReference type="AlphaFoldDB" id="A0A069E6Z4"/>
<evidence type="ECO:0000256" key="7">
    <source>
        <dbReference type="ARBA" id="ARBA00022903"/>
    </source>
</evidence>
<dbReference type="Proteomes" id="UP000027446">
    <property type="component" value="Unassembled WGS sequence"/>
</dbReference>
<feature type="transmembrane region" description="Helical" evidence="11">
    <location>
        <begin position="81"/>
        <end position="102"/>
    </location>
</feature>
<keyword evidence="4 11" id="KW-1003">Cell membrane</keyword>
<dbReference type="PROSITE" id="PS51012">
    <property type="entry name" value="ABC_TM2"/>
    <property type="match status" value="1"/>
</dbReference>
<evidence type="ECO:0000256" key="5">
    <source>
        <dbReference type="ARBA" id="ARBA00022597"/>
    </source>
</evidence>
<feature type="transmembrane region" description="Helical" evidence="11">
    <location>
        <begin position="122"/>
        <end position="150"/>
    </location>
</feature>
<feature type="transmembrane region" description="Helical" evidence="11">
    <location>
        <begin position="40"/>
        <end position="61"/>
    </location>
</feature>
<dbReference type="InterPro" id="IPR047817">
    <property type="entry name" value="ABC2_TM_bact-type"/>
</dbReference>
<dbReference type="PRINTS" id="PR00164">
    <property type="entry name" value="ABC2TRNSPORT"/>
</dbReference>
<feature type="transmembrane region" description="Helical" evidence="11">
    <location>
        <begin position="191"/>
        <end position="212"/>
    </location>
</feature>
<evidence type="ECO:0000256" key="11">
    <source>
        <dbReference type="RuleBase" id="RU361157"/>
    </source>
</evidence>
<keyword evidence="7" id="KW-0972">Capsule biogenesis/degradation</keyword>
<evidence type="ECO:0000256" key="1">
    <source>
        <dbReference type="ARBA" id="ARBA00004651"/>
    </source>
</evidence>
<protein>
    <recommendedName>
        <fullName evidence="11">Transport permease protein</fullName>
    </recommendedName>
</protein>
<dbReference type="PANTHER" id="PTHR30413">
    <property type="entry name" value="INNER MEMBRANE TRANSPORT PERMEASE"/>
    <property type="match status" value="1"/>
</dbReference>
<sequence length="276" mass="30408">MISSTSRAAVGRHAKTSARKLSLLLQLTRRDIESRYRGSGLGLVWTIATPLLMLGVYTLVFGTVFKSRWAGSSDTASPMEFAVILFSGLILFQFFSDVMLRAPTIITMNASLVKRVVFPLELLVPSALLSSMFHAGVSLLILVPFIYIVFGTVHVTLLLLPLIIIPLALMITGLGWFLASLGTYIRDIGQIVGTIVTALLFLAPIFFPLSALPEWVQPILAFNPMTVPIEQLRRIMIFGELPDFSALASYTAVALVILVLGYQWFERTRKGFADVL</sequence>
<evidence type="ECO:0000259" key="12">
    <source>
        <dbReference type="PROSITE" id="PS51012"/>
    </source>
</evidence>